<dbReference type="PANTHER" id="PTHR46573:SF1">
    <property type="entry name" value="WD REPEAT, SAM AND U-BOX DOMAIN-CONTAINING PROTEIN 1"/>
    <property type="match status" value="1"/>
</dbReference>
<organism evidence="3">
    <name type="scientific">Lotharella globosa</name>
    <dbReference type="NCBI Taxonomy" id="91324"/>
    <lineage>
        <taxon>Eukaryota</taxon>
        <taxon>Sar</taxon>
        <taxon>Rhizaria</taxon>
        <taxon>Cercozoa</taxon>
        <taxon>Chlorarachniophyceae</taxon>
        <taxon>Lotharella</taxon>
    </lineage>
</organism>
<keyword evidence="1" id="KW-0175">Coiled coil</keyword>
<feature type="domain" description="U-box" evidence="2">
    <location>
        <begin position="182"/>
        <end position="255"/>
    </location>
</feature>
<dbReference type="InterPro" id="IPR052085">
    <property type="entry name" value="WD-SAM-U-box"/>
</dbReference>
<dbReference type="SMART" id="SM00504">
    <property type="entry name" value="Ubox"/>
    <property type="match status" value="1"/>
</dbReference>
<reference evidence="3" key="1">
    <citation type="submission" date="2021-01" db="EMBL/GenBank/DDBJ databases">
        <authorList>
            <person name="Corre E."/>
            <person name="Pelletier E."/>
            <person name="Niang G."/>
            <person name="Scheremetjew M."/>
            <person name="Finn R."/>
            <person name="Kale V."/>
            <person name="Holt S."/>
            <person name="Cochrane G."/>
            <person name="Meng A."/>
            <person name="Brown T."/>
            <person name="Cohen L."/>
        </authorList>
    </citation>
    <scope>NUCLEOTIDE SEQUENCE</scope>
    <source>
        <strain evidence="3">CCCM811</strain>
    </source>
</reference>
<dbReference type="Pfam" id="PF04564">
    <property type="entry name" value="U-box"/>
    <property type="match status" value="1"/>
</dbReference>
<protein>
    <recommendedName>
        <fullName evidence="2">U-box domain-containing protein</fullName>
    </recommendedName>
</protein>
<dbReference type="Gene3D" id="3.30.40.10">
    <property type="entry name" value="Zinc/RING finger domain, C3HC4 (zinc finger)"/>
    <property type="match status" value="1"/>
</dbReference>
<dbReference type="PROSITE" id="PS51698">
    <property type="entry name" value="U_BOX"/>
    <property type="match status" value="1"/>
</dbReference>
<dbReference type="CDD" id="cd16655">
    <property type="entry name" value="RING-Ubox_WDSUB1-like"/>
    <property type="match status" value="1"/>
</dbReference>
<sequence>MQWYHSGYAIKEEKDKWSRFNHDLEKTLDLSEQGKVKLLEEHFGPIVDPTCPFNKARKPKNGKESASTAGTLLQWLDDGKQMASMTNHLIKTLEPKDTEKAKKALSSVLGQINLHLRKQGDQLTDAKRMVEQLRHKVALYEGDPSATSQCTLKQLVETEKKIHDASRKLKAEIEAFYAKSLTFPNEFLCPLTHEVFQDPVITKDGHTYERKAITIWFQSHATSPMTNMRLSDKSLTPNIGLRNAILAFKEQHKIFSANKGTPSKASAAKDSYR</sequence>
<dbReference type="GO" id="GO:0016567">
    <property type="term" value="P:protein ubiquitination"/>
    <property type="evidence" value="ECO:0007669"/>
    <property type="project" value="InterPro"/>
</dbReference>
<evidence type="ECO:0000256" key="1">
    <source>
        <dbReference type="SAM" id="Coils"/>
    </source>
</evidence>
<evidence type="ECO:0000313" key="3">
    <source>
        <dbReference type="EMBL" id="CAE0650115.1"/>
    </source>
</evidence>
<evidence type="ECO:0000259" key="2">
    <source>
        <dbReference type="PROSITE" id="PS51698"/>
    </source>
</evidence>
<dbReference type="PANTHER" id="PTHR46573">
    <property type="entry name" value="WD REPEAT, SAM AND U-BOX DOMAIN-CONTAINING PROTEIN 1"/>
    <property type="match status" value="1"/>
</dbReference>
<dbReference type="InterPro" id="IPR013083">
    <property type="entry name" value="Znf_RING/FYVE/PHD"/>
</dbReference>
<dbReference type="SUPFAM" id="SSF57850">
    <property type="entry name" value="RING/U-box"/>
    <property type="match status" value="1"/>
</dbReference>
<accession>A0A7S4DHR0</accession>
<feature type="coiled-coil region" evidence="1">
    <location>
        <begin position="116"/>
        <end position="175"/>
    </location>
</feature>
<name>A0A7S4DHR0_9EUKA</name>
<dbReference type="EMBL" id="HBIV01005655">
    <property type="protein sequence ID" value="CAE0650115.1"/>
    <property type="molecule type" value="Transcribed_RNA"/>
</dbReference>
<proteinExistence type="predicted"/>
<dbReference type="AlphaFoldDB" id="A0A7S4DHR0"/>
<dbReference type="InterPro" id="IPR003613">
    <property type="entry name" value="Ubox_domain"/>
</dbReference>
<dbReference type="GO" id="GO:0004842">
    <property type="term" value="F:ubiquitin-protein transferase activity"/>
    <property type="evidence" value="ECO:0007669"/>
    <property type="project" value="InterPro"/>
</dbReference>
<gene>
    <name evidence="3" type="ORF">LGLO00237_LOCUS4065</name>
</gene>